<dbReference type="Proteomes" id="UP000199045">
    <property type="component" value="Unassembled WGS sequence"/>
</dbReference>
<reference evidence="3" key="1">
    <citation type="submission" date="2016-10" db="EMBL/GenBank/DDBJ databases">
        <authorList>
            <person name="Varghese N."/>
            <person name="Submissions S."/>
        </authorList>
    </citation>
    <scope>NUCLEOTIDE SEQUENCE [LARGE SCALE GENOMIC DNA]</scope>
    <source>
        <strain evidence="3">DSM 527</strain>
    </source>
</reference>
<organism evidence="2 3">
    <name type="scientific">Chitinophaga filiformis</name>
    <name type="common">Myxococcus filiformis</name>
    <name type="synonym">Flexibacter filiformis</name>
    <dbReference type="NCBI Taxonomy" id="104663"/>
    <lineage>
        <taxon>Bacteria</taxon>
        <taxon>Pseudomonadati</taxon>
        <taxon>Bacteroidota</taxon>
        <taxon>Chitinophagia</taxon>
        <taxon>Chitinophagales</taxon>
        <taxon>Chitinophagaceae</taxon>
        <taxon>Chitinophaga</taxon>
    </lineage>
</organism>
<dbReference type="SUPFAM" id="SSF53335">
    <property type="entry name" value="S-adenosyl-L-methionine-dependent methyltransferases"/>
    <property type="match status" value="1"/>
</dbReference>
<dbReference type="EMBL" id="FNBN01000006">
    <property type="protein sequence ID" value="SDG73115.1"/>
    <property type="molecule type" value="Genomic_DNA"/>
</dbReference>
<evidence type="ECO:0000313" key="2">
    <source>
        <dbReference type="EMBL" id="SDG73115.1"/>
    </source>
</evidence>
<gene>
    <name evidence="2" type="ORF">SAMN04488121_10666</name>
</gene>
<dbReference type="CDD" id="cd02440">
    <property type="entry name" value="AdoMet_MTases"/>
    <property type="match status" value="1"/>
</dbReference>
<dbReference type="AlphaFoldDB" id="A0A1G7WM87"/>
<name>A0A1G7WM87_CHIFI</name>
<evidence type="ECO:0000259" key="1">
    <source>
        <dbReference type="Pfam" id="PF13649"/>
    </source>
</evidence>
<keyword evidence="2" id="KW-0808">Transferase</keyword>
<dbReference type="STRING" id="104663.SAMN04488121_10666"/>
<dbReference type="Pfam" id="PF13649">
    <property type="entry name" value="Methyltransf_25"/>
    <property type="match status" value="1"/>
</dbReference>
<dbReference type="InterPro" id="IPR041698">
    <property type="entry name" value="Methyltransf_25"/>
</dbReference>
<dbReference type="OrthoDB" id="9780095at2"/>
<accession>A0A1G7WM87</accession>
<protein>
    <submittedName>
        <fullName evidence="2">Methyltransferase domain-containing protein</fullName>
    </submittedName>
</protein>
<evidence type="ECO:0000313" key="3">
    <source>
        <dbReference type="Proteomes" id="UP000199045"/>
    </source>
</evidence>
<sequence>MRYLLYFLYVGWHWGLDLAFFIIRHEIRGEKKYGIRTIGTDNLASELSKEDRKHIAMYEPVNYYTATWLFDHLQPTDLSTTLLDVGCGRGRVLAMAADYGFTTLAGIDLSPKLYQAAVKMRDMLCNRYQHIRINVACQDARVYAIPETVGVIFLFNPFDQVIMEKFIAKVEESLLRRPRPLKILYANPQCKQQWLDAGFEETDSFVKMNFLRGSILVKGKI</sequence>
<dbReference type="RefSeq" id="WP_089835149.1">
    <property type="nucleotide sequence ID" value="NZ_FNBN01000006.1"/>
</dbReference>
<dbReference type="Gene3D" id="3.40.50.150">
    <property type="entry name" value="Vaccinia Virus protein VP39"/>
    <property type="match status" value="1"/>
</dbReference>
<proteinExistence type="predicted"/>
<feature type="domain" description="Methyltransferase" evidence="1">
    <location>
        <begin position="83"/>
        <end position="167"/>
    </location>
</feature>
<dbReference type="GO" id="GO:0008168">
    <property type="term" value="F:methyltransferase activity"/>
    <property type="evidence" value="ECO:0007669"/>
    <property type="project" value="UniProtKB-KW"/>
</dbReference>
<keyword evidence="2" id="KW-0489">Methyltransferase</keyword>
<dbReference type="InterPro" id="IPR029063">
    <property type="entry name" value="SAM-dependent_MTases_sf"/>
</dbReference>
<dbReference type="GO" id="GO:0032259">
    <property type="term" value="P:methylation"/>
    <property type="evidence" value="ECO:0007669"/>
    <property type="project" value="UniProtKB-KW"/>
</dbReference>